<evidence type="ECO:0000313" key="2">
    <source>
        <dbReference type="EMBL" id="CAF4296577.1"/>
    </source>
</evidence>
<organism evidence="1 3">
    <name type="scientific">Rotaria magnacalcarata</name>
    <dbReference type="NCBI Taxonomy" id="392030"/>
    <lineage>
        <taxon>Eukaryota</taxon>
        <taxon>Metazoa</taxon>
        <taxon>Spiralia</taxon>
        <taxon>Gnathifera</taxon>
        <taxon>Rotifera</taxon>
        <taxon>Eurotatoria</taxon>
        <taxon>Bdelloidea</taxon>
        <taxon>Philodinida</taxon>
        <taxon>Philodinidae</taxon>
        <taxon>Rotaria</taxon>
    </lineage>
</organism>
<dbReference type="EMBL" id="CAJNOV010006421">
    <property type="protein sequence ID" value="CAF1247477.1"/>
    <property type="molecule type" value="Genomic_DNA"/>
</dbReference>
<reference evidence="1" key="1">
    <citation type="submission" date="2021-02" db="EMBL/GenBank/DDBJ databases">
        <authorList>
            <person name="Nowell W R."/>
        </authorList>
    </citation>
    <scope>NUCLEOTIDE SEQUENCE</scope>
</reference>
<name>A0A814ZRB8_9BILA</name>
<comment type="caution">
    <text evidence="1">The sequence shown here is derived from an EMBL/GenBank/DDBJ whole genome shotgun (WGS) entry which is preliminary data.</text>
</comment>
<dbReference type="AlphaFoldDB" id="A0A814ZRB8"/>
<accession>A0A814ZRB8</accession>
<dbReference type="EMBL" id="CAJOBH010034783">
    <property type="protein sequence ID" value="CAF4296577.1"/>
    <property type="molecule type" value="Genomic_DNA"/>
</dbReference>
<gene>
    <name evidence="2" type="ORF">BYL167_LOCUS27314</name>
    <name evidence="1" type="ORF">CJN711_LOCUS14315</name>
</gene>
<feature type="non-terminal residue" evidence="1">
    <location>
        <position position="1"/>
    </location>
</feature>
<sequence>MHCFNINLNQTEDGIASLTLNERSVYQPRTLHEHNNGRYTYLPLFPTKCFGPNDHLLLANVPVANLGPTEITRRQHGAYTPDALEIMNSYQYGNIFSLSEQDAEELATRLQIGTSIITFNADLLRRICYLLLALRESFRENILCKRPVALNEPFLNSKQMAMLLEFYLQIDVDTFHMKTCSFRGATPRSLTEGLFCDNDKPQPRYILAPCGNLTCPCCHPINHDKKSEMWPVVDFTSSSTHHFVNGYTTYLNCPATCTTSNVIYTMTCPCGHYDYVDSTAKT</sequence>
<dbReference type="Proteomes" id="UP000681967">
    <property type="component" value="Unassembled WGS sequence"/>
</dbReference>
<dbReference type="Proteomes" id="UP000663855">
    <property type="component" value="Unassembled WGS sequence"/>
</dbReference>
<proteinExistence type="predicted"/>
<evidence type="ECO:0000313" key="3">
    <source>
        <dbReference type="Proteomes" id="UP000663855"/>
    </source>
</evidence>
<protein>
    <submittedName>
        <fullName evidence="1">Uncharacterized protein</fullName>
    </submittedName>
</protein>
<evidence type="ECO:0000313" key="1">
    <source>
        <dbReference type="EMBL" id="CAF1247477.1"/>
    </source>
</evidence>